<dbReference type="InterPro" id="IPR035979">
    <property type="entry name" value="RBD_domain_sf"/>
</dbReference>
<dbReference type="InterPro" id="IPR000629">
    <property type="entry name" value="RNA-helicase_DEAD-box_CS"/>
</dbReference>
<dbReference type="InterPro" id="IPR011545">
    <property type="entry name" value="DEAD/DEAH_box_helicase_dom"/>
</dbReference>
<dbReference type="InterPro" id="IPR044742">
    <property type="entry name" value="DEAD/DEAH_RhlB"/>
</dbReference>
<gene>
    <name evidence="17" type="primary">LOC100197002</name>
</gene>
<dbReference type="InterPro" id="IPR012562">
    <property type="entry name" value="GUCT"/>
</dbReference>
<name>A0ABM4BR55_HYDVU</name>
<evidence type="ECO:0000256" key="1">
    <source>
        <dbReference type="ARBA" id="ARBA00004496"/>
    </source>
</evidence>
<dbReference type="InterPro" id="IPR059027">
    <property type="entry name" value="DD_DDX21-DDX50"/>
</dbReference>
<evidence type="ECO:0000256" key="8">
    <source>
        <dbReference type="ARBA" id="ARBA00022806"/>
    </source>
</evidence>
<evidence type="ECO:0000256" key="2">
    <source>
        <dbReference type="ARBA" id="ARBA00004604"/>
    </source>
</evidence>
<evidence type="ECO:0000256" key="3">
    <source>
        <dbReference type="ARBA" id="ARBA00006517"/>
    </source>
</evidence>
<dbReference type="Proteomes" id="UP001652625">
    <property type="component" value="Chromosome 04"/>
</dbReference>
<dbReference type="SUPFAM" id="SSF52540">
    <property type="entry name" value="P-loop containing nucleoside triphosphate hydrolases"/>
    <property type="match status" value="1"/>
</dbReference>
<feature type="compositionally biased region" description="Basic and acidic residues" evidence="13">
    <location>
        <begin position="646"/>
        <end position="682"/>
    </location>
</feature>
<dbReference type="Gene3D" id="3.40.50.300">
    <property type="entry name" value="P-loop containing nucleotide triphosphate hydrolases"/>
    <property type="match status" value="2"/>
</dbReference>
<dbReference type="CDD" id="cd18787">
    <property type="entry name" value="SF2_C_DEAD"/>
    <property type="match status" value="1"/>
</dbReference>
<dbReference type="InterPro" id="IPR050079">
    <property type="entry name" value="DEAD_box_RNA_helicase"/>
</dbReference>
<proteinExistence type="inferred from homology"/>
<keyword evidence="11" id="KW-0539">Nucleus</keyword>
<protein>
    <recommendedName>
        <fullName evidence="4">RNA helicase</fullName>
        <ecNumber evidence="4">3.6.4.13</ecNumber>
    </recommendedName>
</protein>
<dbReference type="PROSITE" id="PS51194">
    <property type="entry name" value="HELICASE_CTER"/>
    <property type="match status" value="1"/>
</dbReference>
<dbReference type="GO" id="GO:0004386">
    <property type="term" value="F:helicase activity"/>
    <property type="evidence" value="ECO:0007669"/>
    <property type="project" value="UniProtKB-KW"/>
</dbReference>
<dbReference type="InterPro" id="IPR001650">
    <property type="entry name" value="Helicase_C-like"/>
</dbReference>
<evidence type="ECO:0000313" key="17">
    <source>
        <dbReference type="RefSeq" id="XP_065651634.1"/>
    </source>
</evidence>
<comment type="subcellular location">
    <subcellularLocation>
        <location evidence="1">Cytoplasm</location>
    </subcellularLocation>
    <subcellularLocation>
        <location evidence="2">Nucleus</location>
        <location evidence="2">Nucleolus</location>
    </subcellularLocation>
</comment>
<feature type="compositionally biased region" description="Polar residues" evidence="13">
    <location>
        <begin position="629"/>
        <end position="645"/>
    </location>
</feature>
<evidence type="ECO:0000256" key="12">
    <source>
        <dbReference type="RuleBase" id="RU000492"/>
    </source>
</evidence>
<evidence type="ECO:0000256" key="9">
    <source>
        <dbReference type="ARBA" id="ARBA00022840"/>
    </source>
</evidence>
<accession>A0ABM4BR55</accession>
<reference evidence="17" key="1">
    <citation type="submission" date="2025-08" db="UniProtKB">
        <authorList>
            <consortium name="RefSeq"/>
        </authorList>
    </citation>
    <scope>IDENTIFICATION</scope>
</reference>
<dbReference type="CDD" id="cd12937">
    <property type="entry name" value="GUCT_RH7_like"/>
    <property type="match status" value="1"/>
</dbReference>
<dbReference type="SMART" id="SM00490">
    <property type="entry name" value="HELICc"/>
    <property type="match status" value="1"/>
</dbReference>
<keyword evidence="6 12" id="KW-0547">Nucleotide-binding</keyword>
<dbReference type="EC" id="3.6.4.13" evidence="4"/>
<dbReference type="PROSITE" id="PS51192">
    <property type="entry name" value="HELICASE_ATP_BIND_1"/>
    <property type="match status" value="1"/>
</dbReference>
<feature type="region of interest" description="Disordered" evidence="13">
    <location>
        <begin position="613"/>
        <end position="682"/>
    </location>
</feature>
<dbReference type="PANTHER" id="PTHR47959:SF19">
    <property type="entry name" value="NUCLEOLAR RNA HELICASE 2-A"/>
    <property type="match status" value="1"/>
</dbReference>
<dbReference type="Pfam" id="PF00270">
    <property type="entry name" value="DEAD"/>
    <property type="match status" value="1"/>
</dbReference>
<evidence type="ECO:0000256" key="10">
    <source>
        <dbReference type="ARBA" id="ARBA00022884"/>
    </source>
</evidence>
<dbReference type="InterPro" id="IPR014001">
    <property type="entry name" value="Helicase_ATP-bd"/>
</dbReference>
<dbReference type="PROSITE" id="PS00039">
    <property type="entry name" value="DEAD_ATP_HELICASE"/>
    <property type="match status" value="1"/>
</dbReference>
<comment type="similarity">
    <text evidence="3">Belongs to the DEAD box helicase family. DDX21/DDX50 subfamily.</text>
</comment>
<dbReference type="InterPro" id="IPR027417">
    <property type="entry name" value="P-loop_NTPase"/>
</dbReference>
<evidence type="ECO:0000256" key="6">
    <source>
        <dbReference type="ARBA" id="ARBA00022741"/>
    </source>
</evidence>
<dbReference type="GeneID" id="100197002"/>
<dbReference type="SMART" id="SM00487">
    <property type="entry name" value="DEXDc"/>
    <property type="match status" value="1"/>
</dbReference>
<evidence type="ECO:0000256" key="7">
    <source>
        <dbReference type="ARBA" id="ARBA00022801"/>
    </source>
</evidence>
<evidence type="ECO:0000313" key="16">
    <source>
        <dbReference type="Proteomes" id="UP001652625"/>
    </source>
</evidence>
<evidence type="ECO:0000256" key="13">
    <source>
        <dbReference type="SAM" id="MobiDB-lite"/>
    </source>
</evidence>
<dbReference type="Pfam" id="PF00271">
    <property type="entry name" value="Helicase_C"/>
    <property type="match status" value="1"/>
</dbReference>
<feature type="domain" description="Helicase C-terminal" evidence="15">
    <location>
        <begin position="298"/>
        <end position="440"/>
    </location>
</feature>
<evidence type="ECO:0000259" key="14">
    <source>
        <dbReference type="PROSITE" id="PS51192"/>
    </source>
</evidence>
<dbReference type="CDD" id="cd00268">
    <property type="entry name" value="DEADc"/>
    <property type="match status" value="1"/>
</dbReference>
<dbReference type="RefSeq" id="XP_065651634.1">
    <property type="nucleotide sequence ID" value="XM_065795562.1"/>
</dbReference>
<dbReference type="Gene3D" id="3.30.70.2280">
    <property type="match status" value="1"/>
</dbReference>
<dbReference type="PANTHER" id="PTHR47959">
    <property type="entry name" value="ATP-DEPENDENT RNA HELICASE RHLE-RELATED"/>
    <property type="match status" value="1"/>
</dbReference>
<keyword evidence="8 12" id="KW-0347">Helicase</keyword>
<evidence type="ECO:0000256" key="4">
    <source>
        <dbReference type="ARBA" id="ARBA00012552"/>
    </source>
</evidence>
<keyword evidence="9 12" id="KW-0067">ATP-binding</keyword>
<organism evidence="16 17">
    <name type="scientific">Hydra vulgaris</name>
    <name type="common">Hydra</name>
    <name type="synonym">Hydra attenuata</name>
    <dbReference type="NCBI Taxonomy" id="6087"/>
    <lineage>
        <taxon>Eukaryota</taxon>
        <taxon>Metazoa</taxon>
        <taxon>Cnidaria</taxon>
        <taxon>Hydrozoa</taxon>
        <taxon>Hydroidolina</taxon>
        <taxon>Anthoathecata</taxon>
        <taxon>Aplanulata</taxon>
        <taxon>Hydridae</taxon>
        <taxon>Hydra</taxon>
    </lineage>
</organism>
<dbReference type="Pfam" id="PF26142">
    <property type="entry name" value="DD_DDX21-DDX50"/>
    <property type="match status" value="1"/>
</dbReference>
<keyword evidence="7 12" id="KW-0378">Hydrolase</keyword>
<keyword evidence="10" id="KW-0694">RNA-binding</keyword>
<sequence length="682" mass="77406">MISQCRYLFALHQSSFRLAKIYPIISNNVKRFYSLQPVFQVEGEKENNVDEREADKGDLNHFEISKSTMTKLNANGIKAFFPVQSTTYNAIFEGSDVIVQARTGTGKTLAFTLPVIERLNSENLTERGRVPLVLALAPTRELAMQIYQEVEKFKPNNVQVSCFYGGSSYEKQEGELRRGVDFLVGTPGRIADLIQRGVLDLTKLKHVILDEADRMMDMGFQDDVEQILKHSYTSARKPQTLLFSATVPPWLQQNSKKYLSSNLKVFDLIGEDKNKGATTVQHKIIKCSYWERPLLIKDIIQLYSGKFGKTIIFTTTKQEANELCVESSIPDSQVLHGDISQSQREITLQGFRNGKFNCLIATDVAARGLDIPEVDLVIQTEPPNDIDFYIHRAGRTGRAGRSGVCVVFYKPGQESEIAAVEKRTGVTFEKITPPNPEEIVSSCADDAIRSLEKVNSDVISFFIKPARELIEKKGAEEALAAALAYLSGTTELANRSLLTSRKGYTTYLMKQPVQLRNPTLIWNILRRYFDDEFIAGIKGMRMCQDKLGCVFDVPTEKISVIKEVWKGDRYATLEKVSKLPDLIEYSAPKEYSSETMGLKKNVLRNYGSSYKGRENSSYQHVDSYKGRENNSYQQNNYRGNYNSREIYSKRNDRNTKSSKVVENDADFKNKQYNSDHHFKDLD</sequence>
<keyword evidence="5" id="KW-0963">Cytoplasm</keyword>
<dbReference type="SUPFAM" id="SSF54928">
    <property type="entry name" value="RNA-binding domain, RBD"/>
    <property type="match status" value="1"/>
</dbReference>
<keyword evidence="16" id="KW-1185">Reference proteome</keyword>
<evidence type="ECO:0000256" key="5">
    <source>
        <dbReference type="ARBA" id="ARBA00022490"/>
    </source>
</evidence>
<feature type="domain" description="Helicase ATP-binding" evidence="14">
    <location>
        <begin position="88"/>
        <end position="265"/>
    </location>
</feature>
<dbReference type="Pfam" id="PF08152">
    <property type="entry name" value="GUCT"/>
    <property type="match status" value="1"/>
</dbReference>
<evidence type="ECO:0000259" key="15">
    <source>
        <dbReference type="PROSITE" id="PS51194"/>
    </source>
</evidence>
<evidence type="ECO:0000256" key="11">
    <source>
        <dbReference type="ARBA" id="ARBA00023242"/>
    </source>
</evidence>